<dbReference type="EMBL" id="JBHTKA010000007">
    <property type="protein sequence ID" value="MFD1000731.1"/>
    <property type="molecule type" value="Genomic_DNA"/>
</dbReference>
<dbReference type="Proteomes" id="UP001597112">
    <property type="component" value="Unassembled WGS sequence"/>
</dbReference>
<evidence type="ECO:0000256" key="2">
    <source>
        <dbReference type="ARBA" id="ARBA00022723"/>
    </source>
</evidence>
<dbReference type="RefSeq" id="WP_377580186.1">
    <property type="nucleotide sequence ID" value="NZ_JBHTKA010000007.1"/>
</dbReference>
<dbReference type="SUPFAM" id="SSF46626">
    <property type="entry name" value="Cytochrome c"/>
    <property type="match status" value="1"/>
</dbReference>
<reference evidence="7" key="1">
    <citation type="journal article" date="2019" name="Int. J. Syst. Evol. Microbiol.">
        <title>The Global Catalogue of Microorganisms (GCM) 10K type strain sequencing project: providing services to taxonomists for standard genome sequencing and annotation.</title>
        <authorList>
            <consortium name="The Broad Institute Genomics Platform"/>
            <consortium name="The Broad Institute Genome Sequencing Center for Infectious Disease"/>
            <person name="Wu L."/>
            <person name="Ma J."/>
        </authorList>
    </citation>
    <scope>NUCLEOTIDE SEQUENCE [LARGE SCALE GENOMIC DNA]</scope>
    <source>
        <strain evidence="7">CCUG 58938</strain>
    </source>
</reference>
<evidence type="ECO:0000313" key="6">
    <source>
        <dbReference type="EMBL" id="MFD1000731.1"/>
    </source>
</evidence>
<accession>A0ABW3K4J7</accession>
<protein>
    <submittedName>
        <fullName evidence="6">C-type cytochrome</fullName>
    </submittedName>
</protein>
<keyword evidence="3 4" id="KW-0408">Iron</keyword>
<dbReference type="InterPro" id="IPR036909">
    <property type="entry name" value="Cyt_c-like_dom_sf"/>
</dbReference>
<dbReference type="InterPro" id="IPR009056">
    <property type="entry name" value="Cyt_c-like_dom"/>
</dbReference>
<evidence type="ECO:0000259" key="5">
    <source>
        <dbReference type="PROSITE" id="PS51007"/>
    </source>
</evidence>
<gene>
    <name evidence="6" type="ORF">ACFQ21_15500</name>
</gene>
<organism evidence="6 7">
    <name type="scientific">Ohtaekwangia kribbensis</name>
    <dbReference type="NCBI Taxonomy" id="688913"/>
    <lineage>
        <taxon>Bacteria</taxon>
        <taxon>Pseudomonadati</taxon>
        <taxon>Bacteroidota</taxon>
        <taxon>Cytophagia</taxon>
        <taxon>Cytophagales</taxon>
        <taxon>Fulvivirgaceae</taxon>
        <taxon>Ohtaekwangia</taxon>
    </lineage>
</organism>
<keyword evidence="2 4" id="KW-0479">Metal-binding</keyword>
<name>A0ABW3K4J7_9BACT</name>
<evidence type="ECO:0000313" key="7">
    <source>
        <dbReference type="Proteomes" id="UP001597112"/>
    </source>
</evidence>
<keyword evidence="7" id="KW-1185">Reference proteome</keyword>
<evidence type="ECO:0000256" key="3">
    <source>
        <dbReference type="ARBA" id="ARBA00023004"/>
    </source>
</evidence>
<feature type="domain" description="Cytochrome c" evidence="5">
    <location>
        <begin position="56"/>
        <end position="148"/>
    </location>
</feature>
<evidence type="ECO:0000256" key="4">
    <source>
        <dbReference type="PROSITE-ProRule" id="PRU00433"/>
    </source>
</evidence>
<comment type="caution">
    <text evidence="6">The sequence shown here is derived from an EMBL/GenBank/DDBJ whole genome shotgun (WGS) entry which is preliminary data.</text>
</comment>
<proteinExistence type="predicted"/>
<dbReference type="Pfam" id="PF00034">
    <property type="entry name" value="Cytochrom_C"/>
    <property type="match status" value="1"/>
</dbReference>
<keyword evidence="1 4" id="KW-0349">Heme</keyword>
<evidence type="ECO:0000256" key="1">
    <source>
        <dbReference type="ARBA" id="ARBA00022617"/>
    </source>
</evidence>
<sequence>MQSLDTARKLANVIAVLTLGLFAFTFIASDEFSNTDQFGCATLATEVCDTRDIETMSGLRGYTIFRSNCMACHRLNQKLIGPALSYSIQVRDSVWLRKMIRNANDLIKSGDTLAITVYNEYNQLPHTSFEGFSDEELNDLIDYLKQASEESMVID</sequence>
<dbReference type="Gene3D" id="1.10.760.10">
    <property type="entry name" value="Cytochrome c-like domain"/>
    <property type="match status" value="1"/>
</dbReference>
<dbReference type="PROSITE" id="PS51007">
    <property type="entry name" value="CYTC"/>
    <property type="match status" value="1"/>
</dbReference>